<evidence type="ECO:0000256" key="2">
    <source>
        <dbReference type="ARBA" id="ARBA00022483"/>
    </source>
</evidence>
<name>A0A4U7KLZ2_9BASI</name>
<feature type="region of interest" description="Disordered" evidence="3">
    <location>
        <begin position="822"/>
        <end position="881"/>
    </location>
</feature>
<keyword evidence="6" id="KW-1185">Reference proteome</keyword>
<dbReference type="InterPro" id="IPR013905">
    <property type="entry name" value="Lgl_C_dom"/>
</dbReference>
<dbReference type="GO" id="GO:0006893">
    <property type="term" value="P:Golgi to plasma membrane transport"/>
    <property type="evidence" value="ECO:0007669"/>
    <property type="project" value="TreeGrafter"/>
</dbReference>
<dbReference type="Proteomes" id="UP000306050">
    <property type="component" value="Chromosome SGRAM_8"/>
</dbReference>
<feature type="region of interest" description="Disordered" evidence="3">
    <location>
        <begin position="132"/>
        <end position="167"/>
    </location>
</feature>
<feature type="compositionally biased region" description="Low complexity" evidence="3">
    <location>
        <begin position="139"/>
        <end position="150"/>
    </location>
</feature>
<feature type="domain" description="Lethal giant larvae (Lgl)-like C-terminal" evidence="4">
    <location>
        <begin position="913"/>
        <end position="1043"/>
    </location>
</feature>
<dbReference type="OrthoDB" id="19944at2759"/>
<feature type="region of interest" description="Disordered" evidence="3">
    <location>
        <begin position="1278"/>
        <end position="1329"/>
    </location>
</feature>
<feature type="region of interest" description="Disordered" evidence="3">
    <location>
        <begin position="384"/>
        <end position="406"/>
    </location>
</feature>
<proteinExistence type="inferred from homology"/>
<dbReference type="PANTHER" id="PTHR10241">
    <property type="entry name" value="LETHAL 2 GIANT LARVAE PROTEIN"/>
    <property type="match status" value="1"/>
</dbReference>
<dbReference type="PANTHER" id="PTHR10241:SF25">
    <property type="entry name" value="TOMOSYN, ISOFORM C"/>
    <property type="match status" value="1"/>
</dbReference>
<evidence type="ECO:0000313" key="5">
    <source>
        <dbReference type="EMBL" id="TKY84846.1"/>
    </source>
</evidence>
<dbReference type="InterPro" id="IPR036322">
    <property type="entry name" value="WD40_repeat_dom_sf"/>
</dbReference>
<dbReference type="GO" id="GO:0019905">
    <property type="term" value="F:syntaxin binding"/>
    <property type="evidence" value="ECO:0007669"/>
    <property type="project" value="TreeGrafter"/>
</dbReference>
<feature type="compositionally biased region" description="Low complexity" evidence="3">
    <location>
        <begin position="389"/>
        <end position="400"/>
    </location>
</feature>
<feature type="compositionally biased region" description="Basic and acidic residues" evidence="3">
    <location>
        <begin position="1281"/>
        <end position="1299"/>
    </location>
</feature>
<dbReference type="GO" id="GO:0045159">
    <property type="term" value="F:myosin II binding"/>
    <property type="evidence" value="ECO:0007669"/>
    <property type="project" value="TreeGrafter"/>
</dbReference>
<comment type="similarity">
    <text evidence="1">Belongs to the WD repeat L(2)GL family.</text>
</comment>
<dbReference type="SMART" id="SM00320">
    <property type="entry name" value="WD40"/>
    <property type="match status" value="5"/>
</dbReference>
<keyword evidence="2" id="KW-0268">Exocytosis</keyword>
<dbReference type="InterPro" id="IPR015943">
    <property type="entry name" value="WD40/YVTN_repeat-like_dom_sf"/>
</dbReference>
<dbReference type="GO" id="GO:0005096">
    <property type="term" value="F:GTPase activator activity"/>
    <property type="evidence" value="ECO:0007669"/>
    <property type="project" value="TreeGrafter"/>
</dbReference>
<protein>
    <recommendedName>
        <fullName evidence="4">Lethal giant larvae (Lgl)-like C-terminal domain-containing protein</fullName>
    </recommendedName>
</protein>
<dbReference type="Pfam" id="PF00400">
    <property type="entry name" value="WD40"/>
    <property type="match status" value="1"/>
</dbReference>
<evidence type="ECO:0000259" key="4">
    <source>
        <dbReference type="Pfam" id="PF08596"/>
    </source>
</evidence>
<dbReference type="GO" id="GO:0005886">
    <property type="term" value="C:plasma membrane"/>
    <property type="evidence" value="ECO:0007669"/>
    <property type="project" value="TreeGrafter"/>
</dbReference>
<dbReference type="FunFam" id="2.130.10.10:FF:002916">
    <property type="entry name" value="Chromosome 8, whole genome shotgun sequence"/>
    <property type="match status" value="1"/>
</dbReference>
<comment type="caution">
    <text evidence="5">The sequence shown here is derived from an EMBL/GenBank/DDBJ whole genome shotgun (WGS) entry which is preliminary data.</text>
</comment>
<feature type="compositionally biased region" description="Basic and acidic residues" evidence="3">
    <location>
        <begin position="1309"/>
        <end position="1319"/>
    </location>
</feature>
<dbReference type="Pfam" id="PF08596">
    <property type="entry name" value="Lgl_C"/>
    <property type="match status" value="2"/>
</dbReference>
<evidence type="ECO:0000256" key="1">
    <source>
        <dbReference type="ARBA" id="ARBA00008070"/>
    </source>
</evidence>
<feature type="region of interest" description="Disordered" evidence="3">
    <location>
        <begin position="778"/>
        <end position="809"/>
    </location>
</feature>
<evidence type="ECO:0000256" key="3">
    <source>
        <dbReference type="SAM" id="MobiDB-lite"/>
    </source>
</evidence>
<gene>
    <name evidence="5" type="ORF">EX895_005926</name>
</gene>
<feature type="domain" description="Lethal giant larvae (Lgl)-like C-terminal" evidence="4">
    <location>
        <begin position="1153"/>
        <end position="1285"/>
    </location>
</feature>
<dbReference type="EMBL" id="SRRM01000021">
    <property type="protein sequence ID" value="TKY84846.1"/>
    <property type="molecule type" value="Genomic_DNA"/>
</dbReference>
<dbReference type="GeneID" id="40728821"/>
<feature type="compositionally biased region" description="Polar residues" evidence="3">
    <location>
        <begin position="785"/>
        <end position="809"/>
    </location>
</feature>
<accession>A0A4U7KLZ2</accession>
<evidence type="ECO:0000313" key="6">
    <source>
        <dbReference type="Proteomes" id="UP000306050"/>
    </source>
</evidence>
<dbReference type="GO" id="GO:0005737">
    <property type="term" value="C:cytoplasm"/>
    <property type="evidence" value="ECO:0007669"/>
    <property type="project" value="TreeGrafter"/>
</dbReference>
<dbReference type="SUPFAM" id="SSF50978">
    <property type="entry name" value="WD40 repeat-like"/>
    <property type="match status" value="1"/>
</dbReference>
<dbReference type="RefSeq" id="XP_029736831.1">
    <property type="nucleotide sequence ID" value="XM_029886518.1"/>
</dbReference>
<sequence length="1403" mass="151103">MSSSWIKSLRDRAAQAGGSRPPDFLFQTDWSRSLANAHLSSAGTFNEGLLAGLALPGEVTAMAFDPVQGFLAVGTTLGTIHLFGSPAVQLSFSLRPAHKVNHLAFKSGTGLLICIDEKDNISVYDLERPDPQIRAAHGSSSNQYRASSASTGHSITGPPHPDTPQRVGVHTVRNKVTCIEVSSAHSHMFLGLRDGTVDAFDLERMCPSPYRVPNLWWEEEEILRKSGVPDAPNRRHVPLIIDIKTHPKDINQMLLAYEGGTILLDIRERAVLKTFQLRLLPGASGSGGHPDLIWTERAPPATCIAWRPDGEIFAMGHEDGCISFWCIRDDDKPIMVRTLDSLDVEKPLVDPTLMDIPRPSKEPIFKLAWSGFPEKGWIDMASESAANWQSQQRQRTSSSTDPADSPIKGTVLTVLGGANAGIDPPGLFCANLPPYSSTLTLWGGAGVEANHKLRVALHDSLVPLSEVVYPTSSIVEDFLLLPKSNPHYSGTYDPSAVVVLLAADPSLPTLPPPAAARGLACFAFPPKPHSSTSPLPPPPSSHHSGPQKELHLPLPLTLSGGGAILGAKLQILTPHAYRKLVGPLDVTGLSQKQEQQAAASALRFSHDNSKPPLNLAGGKASACLSGEGTDGIPDLLRSARFRVLLTWHLDGTVRFYDASPQLLLMGRPDEDDLRSQSPFPRIWLQQGFPSPLPHLTIDTRSLLRSPSMVGHPSFDRARDRARVQDVQFAAEVLEATISLSTGQLVHWRFGFAHLSETEAIQDQVEEAIVREEAEQAQLMIPPVTSPRSAGRSSISVASPHSRNSIGSSSLLDAEMSRAMKELGVEDSGRSGAAGPSSDVADANRLSTHSTEVYSGVPPPRPRRDPKRLSTHGMPEGNVDHRSGFYADAASLQSGTGPAFVPPQGHNAMPSTVTEHDEVVFLQHLADPRHDGFKPNLMVDLMRGEVSAFAATDIGFMAIACGTTLAVLDFRNAELILKEGVGGQHDAGRSDNSDDRALRKILEAESKSPVVHLTFSVCRVAEDPSFAPRLIVARANGLTTVWTLQKTLDLWLMERTGTQKLDEMSGTRAIHILDVGGRDRHTLPSDLQQALREQEYGPTGSMSQSSVPHADVLLGFTDQQVTLRYGVTGSIVSRAEIGERVLGCGIIERAQDKVASVVTSSSIRLFSLPRLEPIVRLQRHHREVGEVQGARPSISFDPHGDFVEVCSSLDVRLWTTFASLRRPGQPNLTLYNPALGHAMPVHPGVAASAAGVATSIAGWFGTKTTGVLSVGAQMDAVLAGPKRPEPPKLAEALPPRDYRPARVAAAAQAESERERPEERGAAGGSSLPAVRRDASKAKAVAASTTSAWQTGYQNIDLLKARGAMMSGIEDGLTSLERGANDFLKSTREAAVKGAAKDKINKMFF</sequence>
<reference evidence="5 6" key="1">
    <citation type="submission" date="2019-05" db="EMBL/GenBank/DDBJ databases">
        <title>Sporisorium graminicola CBS 10092 draft sequencing and annotation.</title>
        <authorList>
            <person name="Solano-Gonzalez S."/>
            <person name="Caddick M.X."/>
            <person name="Darby A."/>
        </authorList>
    </citation>
    <scope>NUCLEOTIDE SEQUENCE [LARGE SCALE GENOMIC DNA]</scope>
    <source>
        <strain evidence="5 6">CBS 10092</strain>
    </source>
</reference>
<organism evidence="5 6">
    <name type="scientific">Sporisorium graminicola</name>
    <dbReference type="NCBI Taxonomy" id="280036"/>
    <lineage>
        <taxon>Eukaryota</taxon>
        <taxon>Fungi</taxon>
        <taxon>Dikarya</taxon>
        <taxon>Basidiomycota</taxon>
        <taxon>Ustilaginomycotina</taxon>
        <taxon>Ustilaginomycetes</taxon>
        <taxon>Ustilaginales</taxon>
        <taxon>Ustilaginaceae</taxon>
        <taxon>Sporisorium</taxon>
    </lineage>
</organism>
<dbReference type="InterPro" id="IPR001680">
    <property type="entry name" value="WD40_rpt"/>
</dbReference>
<dbReference type="GO" id="GO:0006887">
    <property type="term" value="P:exocytosis"/>
    <property type="evidence" value="ECO:0007669"/>
    <property type="project" value="UniProtKB-KW"/>
</dbReference>
<dbReference type="KEGG" id="sgra:EX895_005926"/>
<feature type="region of interest" description="Disordered" evidence="3">
    <location>
        <begin position="527"/>
        <end position="552"/>
    </location>
</feature>
<dbReference type="Gene3D" id="2.130.10.10">
    <property type="entry name" value="YVTN repeat-like/Quinoprotein amine dehydrogenase"/>
    <property type="match status" value="2"/>
</dbReference>